<reference evidence="9" key="1">
    <citation type="submission" date="2011-03" db="EMBL/GenBank/DDBJ databases">
        <title>Version 3 of the genome sequence of Otolemur garnettii (Bushbaby).</title>
        <authorList>
            <consortium name="The Broad Institute Genome Sequencing Platform"/>
            <person name="Di Palma F."/>
            <person name="Johnson J."/>
            <person name="Lander E.S."/>
            <person name="Lindblad-Toh K."/>
            <person name="Jaffe D.B."/>
            <person name="Gnerre S."/>
            <person name="MacCallum I."/>
            <person name="Przybylski D."/>
            <person name="Ribeiro F.J."/>
            <person name="Burton J.N."/>
            <person name="Walker B.J."/>
            <person name="Sharpe T."/>
            <person name="Hall G."/>
        </authorList>
    </citation>
    <scope>NUCLEOTIDE SEQUENCE [LARGE SCALE GENOMIC DNA]</scope>
</reference>
<dbReference type="GO" id="GO:0006879">
    <property type="term" value="P:intracellular iron ion homeostasis"/>
    <property type="evidence" value="ECO:0007669"/>
    <property type="project" value="UniProtKB-KW"/>
</dbReference>
<reference evidence="8" key="3">
    <citation type="submission" date="2025-09" db="UniProtKB">
        <authorList>
            <consortium name="Ensembl"/>
        </authorList>
    </citation>
    <scope>IDENTIFICATION</scope>
</reference>
<evidence type="ECO:0000313" key="9">
    <source>
        <dbReference type="Proteomes" id="UP000005225"/>
    </source>
</evidence>
<dbReference type="PANTHER" id="PTHR11431:SF97">
    <property type="entry name" value="FERRITIN HEAVY POLYPEPTIDE-LIKE 17-RELATED"/>
    <property type="match status" value="1"/>
</dbReference>
<dbReference type="HOGENOM" id="CLU_065681_4_0_1"/>
<dbReference type="GO" id="GO:0008198">
    <property type="term" value="F:ferrous iron binding"/>
    <property type="evidence" value="ECO:0007669"/>
    <property type="project" value="TreeGrafter"/>
</dbReference>
<dbReference type="GO" id="GO:0008199">
    <property type="term" value="F:ferric iron binding"/>
    <property type="evidence" value="ECO:0007669"/>
    <property type="project" value="InterPro"/>
</dbReference>
<dbReference type="Ensembl" id="ENSOGAT00000031685.1">
    <property type="protein sequence ID" value="ENSOGAP00000015793.1"/>
    <property type="gene ID" value="ENSOGAG00000027234.1"/>
</dbReference>
<evidence type="ECO:0000256" key="3">
    <source>
        <dbReference type="ARBA" id="ARBA00022723"/>
    </source>
</evidence>
<evidence type="ECO:0000256" key="1">
    <source>
        <dbReference type="ARBA" id="ARBA00007513"/>
    </source>
</evidence>
<dbReference type="InterPro" id="IPR009040">
    <property type="entry name" value="Ferritin-like_diiron"/>
</dbReference>
<evidence type="ECO:0000256" key="2">
    <source>
        <dbReference type="ARBA" id="ARBA00022434"/>
    </source>
</evidence>
<dbReference type="GO" id="GO:0005737">
    <property type="term" value="C:cytoplasm"/>
    <property type="evidence" value="ECO:0007669"/>
    <property type="project" value="TreeGrafter"/>
</dbReference>
<dbReference type="PANTHER" id="PTHR11431">
    <property type="entry name" value="FERRITIN"/>
    <property type="match status" value="1"/>
</dbReference>
<feature type="binding site" evidence="5">
    <location>
        <position position="108"/>
    </location>
    <ligand>
        <name>Fe cation</name>
        <dbReference type="ChEBI" id="CHEBI:24875"/>
        <label>2</label>
    </ligand>
</feature>
<dbReference type="InterPro" id="IPR001519">
    <property type="entry name" value="Ferritin"/>
</dbReference>
<evidence type="ECO:0000256" key="5">
    <source>
        <dbReference type="PIRSR" id="PIRSR601519-1"/>
    </source>
</evidence>
<evidence type="ECO:0000313" key="8">
    <source>
        <dbReference type="Ensembl" id="ENSOGAP00000015793.1"/>
    </source>
</evidence>
<dbReference type="Pfam" id="PF00210">
    <property type="entry name" value="Ferritin"/>
    <property type="match status" value="1"/>
</dbReference>
<evidence type="ECO:0000256" key="4">
    <source>
        <dbReference type="ARBA" id="ARBA00023004"/>
    </source>
</evidence>
<comment type="function">
    <text evidence="6">Stores iron in a soluble, non-toxic, readily available form. Important for iron homeostasis. Iron is taken up in the ferrous form and deposited as ferric hydroxides after oxidation.</text>
</comment>
<feature type="binding site" evidence="5">
    <location>
        <position position="28"/>
    </location>
    <ligand>
        <name>Fe cation</name>
        <dbReference type="ChEBI" id="CHEBI:24875"/>
        <label>1</label>
    </ligand>
</feature>
<proteinExistence type="inferred from homology"/>
<dbReference type="GO" id="GO:0006826">
    <property type="term" value="P:iron ion transport"/>
    <property type="evidence" value="ECO:0007669"/>
    <property type="project" value="InterPro"/>
</dbReference>
<dbReference type="InterPro" id="IPR014034">
    <property type="entry name" value="Ferritin_CS"/>
</dbReference>
<dbReference type="Gene3D" id="1.20.1260.10">
    <property type="match status" value="1"/>
</dbReference>
<dbReference type="eggNOG" id="KOG2332">
    <property type="taxonomic scope" value="Eukaryota"/>
</dbReference>
<dbReference type="GeneTree" id="ENSGT00950000182841"/>
<dbReference type="AlphaFoldDB" id="H0XI53"/>
<dbReference type="InterPro" id="IPR008331">
    <property type="entry name" value="Ferritin_DPS_dom"/>
</dbReference>
<keyword evidence="2 6" id="KW-0409">Iron storage</keyword>
<dbReference type="STRING" id="30611.ENSOGAP00000015793"/>
<dbReference type="CDD" id="cd01056">
    <property type="entry name" value="Euk_Ferritin"/>
    <property type="match status" value="1"/>
</dbReference>
<reference evidence="8" key="2">
    <citation type="submission" date="2025-08" db="UniProtKB">
        <authorList>
            <consortium name="Ensembl"/>
        </authorList>
    </citation>
    <scope>IDENTIFICATION</scope>
</reference>
<name>H0XI53_OTOGA</name>
<keyword evidence="3 5" id="KW-0479">Metal-binding</keyword>
<dbReference type="InterPro" id="IPR012347">
    <property type="entry name" value="Ferritin-like"/>
</dbReference>
<dbReference type="PROSITE" id="PS50905">
    <property type="entry name" value="FERRITIN_LIKE"/>
    <property type="match status" value="1"/>
</dbReference>
<feature type="binding site" evidence="5">
    <location>
        <position position="66"/>
    </location>
    <ligand>
        <name>Fe cation</name>
        <dbReference type="ChEBI" id="CHEBI:24875"/>
        <label>1</label>
    </ligand>
</feature>
<sequence>AMAIAPSQVRQNYHPDCEAAVNSQINLELYASYVYLSMAAYFDRDDVALKHFARYFLRQSHEERDHAETLMALQNQRGGRVCLRDIKKPDRDDWEGGLQAMECAFHLEKSVNQSLLDLHQLATDKGDAQLCDFLESHYLHEQVKTIKELGGYLTNLRKLGAPDAGLAEYLFDKLTLGGNDKEN</sequence>
<dbReference type="SUPFAM" id="SSF47240">
    <property type="entry name" value="Ferritin-like"/>
    <property type="match status" value="1"/>
</dbReference>
<protein>
    <recommendedName>
        <fullName evidence="6">Ferritin</fullName>
    </recommendedName>
</protein>
<dbReference type="FunFam" id="1.20.1260.10:FF:000016">
    <property type="entry name" value="Ferritin heavy chain"/>
    <property type="match status" value="1"/>
</dbReference>
<dbReference type="EMBL" id="AAQR03134158">
    <property type="status" value="NOT_ANNOTATED_CDS"/>
    <property type="molecule type" value="Genomic_DNA"/>
</dbReference>
<dbReference type="InParanoid" id="H0XI53"/>
<organism evidence="8 9">
    <name type="scientific">Otolemur garnettii</name>
    <name type="common">Small-eared galago</name>
    <name type="synonym">Garnett's greater bushbaby</name>
    <dbReference type="NCBI Taxonomy" id="30611"/>
    <lineage>
        <taxon>Eukaryota</taxon>
        <taxon>Metazoa</taxon>
        <taxon>Chordata</taxon>
        <taxon>Craniata</taxon>
        <taxon>Vertebrata</taxon>
        <taxon>Euteleostomi</taxon>
        <taxon>Mammalia</taxon>
        <taxon>Eutheria</taxon>
        <taxon>Euarchontoglires</taxon>
        <taxon>Primates</taxon>
        <taxon>Strepsirrhini</taxon>
        <taxon>Lorisiformes</taxon>
        <taxon>Galagidae</taxon>
        <taxon>Otolemur</taxon>
    </lineage>
</organism>
<feature type="binding site" evidence="5">
    <location>
        <position position="142"/>
    </location>
    <ligand>
        <name>Fe cation</name>
        <dbReference type="ChEBI" id="CHEBI:24875"/>
        <label>2</label>
    </ligand>
</feature>
<dbReference type="InterPro" id="IPR009078">
    <property type="entry name" value="Ferritin-like_SF"/>
</dbReference>
<accession>H0XI53</accession>
<dbReference type="PROSITE" id="PS00204">
    <property type="entry name" value="FERRITIN_2"/>
    <property type="match status" value="1"/>
</dbReference>
<comment type="similarity">
    <text evidence="1 6">Belongs to the ferritin family.</text>
</comment>
<feature type="domain" description="Ferritin-like diiron" evidence="7">
    <location>
        <begin position="11"/>
        <end position="160"/>
    </location>
</feature>
<dbReference type="OMA" id="VESIYEM"/>
<evidence type="ECO:0000259" key="7">
    <source>
        <dbReference type="PROSITE" id="PS50905"/>
    </source>
</evidence>
<keyword evidence="9" id="KW-1185">Reference proteome</keyword>
<feature type="binding site" evidence="5">
    <location>
        <position position="63"/>
    </location>
    <ligand>
        <name>Fe cation</name>
        <dbReference type="ChEBI" id="CHEBI:24875"/>
        <label>1</label>
    </ligand>
</feature>
<dbReference type="Proteomes" id="UP000005225">
    <property type="component" value="Unassembled WGS sequence"/>
</dbReference>
<evidence type="ECO:0000256" key="6">
    <source>
        <dbReference type="RuleBase" id="RU361145"/>
    </source>
</evidence>
<keyword evidence="4 5" id="KW-0408">Iron</keyword>
<dbReference type="GO" id="GO:0004322">
    <property type="term" value="F:ferroxidase activity"/>
    <property type="evidence" value="ECO:0007669"/>
    <property type="project" value="UniProtKB-ARBA"/>
</dbReference>